<dbReference type="InterPro" id="IPR016187">
    <property type="entry name" value="CTDL_fold"/>
</dbReference>
<comment type="caution">
    <text evidence="8">The sequence shown here is derived from an EMBL/GenBank/DDBJ whole genome shotgun (WGS) entry which is preliminary data.</text>
</comment>
<dbReference type="InterPro" id="IPR002035">
    <property type="entry name" value="VWF_A"/>
</dbReference>
<feature type="domain" description="EGF-like" evidence="5">
    <location>
        <begin position="1070"/>
        <end position="1104"/>
    </location>
</feature>
<dbReference type="PROSITE" id="PS50234">
    <property type="entry name" value="VWFA"/>
    <property type="match status" value="1"/>
</dbReference>
<dbReference type="Gene3D" id="3.40.50.410">
    <property type="entry name" value="von Willebrand factor, type A domain"/>
    <property type="match status" value="1"/>
</dbReference>
<reference evidence="8" key="1">
    <citation type="submission" date="2022-11" db="EMBL/GenBank/DDBJ databases">
        <authorList>
            <person name="Kikuchi T."/>
        </authorList>
    </citation>
    <scope>NUCLEOTIDE SEQUENCE</scope>
    <source>
        <strain evidence="8">PS1010</strain>
    </source>
</reference>
<keyword evidence="3" id="KW-0732">Signal</keyword>
<organism evidence="8 9">
    <name type="scientific">Caenorhabditis angaria</name>
    <dbReference type="NCBI Taxonomy" id="860376"/>
    <lineage>
        <taxon>Eukaryota</taxon>
        <taxon>Metazoa</taxon>
        <taxon>Ecdysozoa</taxon>
        <taxon>Nematoda</taxon>
        <taxon>Chromadorea</taxon>
        <taxon>Rhabditida</taxon>
        <taxon>Rhabditina</taxon>
        <taxon>Rhabditomorpha</taxon>
        <taxon>Rhabditoidea</taxon>
        <taxon>Rhabditidae</taxon>
        <taxon>Peloderinae</taxon>
        <taxon>Caenorhabditis</taxon>
    </lineage>
</organism>
<dbReference type="SMART" id="SM00327">
    <property type="entry name" value="VWA"/>
    <property type="match status" value="1"/>
</dbReference>
<evidence type="ECO:0000256" key="1">
    <source>
        <dbReference type="ARBA" id="ARBA00004613"/>
    </source>
</evidence>
<dbReference type="InterPro" id="IPR036465">
    <property type="entry name" value="vWFA_dom_sf"/>
</dbReference>
<evidence type="ECO:0000259" key="6">
    <source>
        <dbReference type="PROSITE" id="PS50041"/>
    </source>
</evidence>
<dbReference type="Proteomes" id="UP001152747">
    <property type="component" value="Unassembled WGS sequence"/>
</dbReference>
<dbReference type="Gene3D" id="3.10.100.10">
    <property type="entry name" value="Mannose-Binding Protein A, subunit A"/>
    <property type="match status" value="1"/>
</dbReference>
<dbReference type="Pfam" id="PF00059">
    <property type="entry name" value="Lectin_C"/>
    <property type="match status" value="1"/>
</dbReference>
<feature type="disulfide bond" evidence="4">
    <location>
        <begin position="1094"/>
        <end position="1103"/>
    </location>
</feature>
<dbReference type="InterPro" id="IPR000742">
    <property type="entry name" value="EGF"/>
</dbReference>
<name>A0A9P1J7M5_9PELO</name>
<evidence type="ECO:0000313" key="8">
    <source>
        <dbReference type="EMBL" id="CAI5456434.1"/>
    </source>
</evidence>
<dbReference type="InterPro" id="IPR006582">
    <property type="entry name" value="MD_domain"/>
</dbReference>
<dbReference type="CDD" id="cd00037">
    <property type="entry name" value="CLECT"/>
    <property type="match status" value="1"/>
</dbReference>
<evidence type="ECO:0000256" key="4">
    <source>
        <dbReference type="PROSITE-ProRule" id="PRU00076"/>
    </source>
</evidence>
<proteinExistence type="predicted"/>
<dbReference type="InterPro" id="IPR057085">
    <property type="entry name" value="Ig_Irg-7"/>
</dbReference>
<dbReference type="InterPro" id="IPR053295">
    <property type="entry name" value="Innate_immunity_reg"/>
</dbReference>
<dbReference type="OrthoDB" id="441660at2759"/>
<accession>A0A9P1J7M5</accession>
<dbReference type="PROSITE" id="PS01186">
    <property type="entry name" value="EGF_2"/>
    <property type="match status" value="2"/>
</dbReference>
<feature type="disulfide bond" evidence="4">
    <location>
        <begin position="484"/>
        <end position="493"/>
    </location>
</feature>
<evidence type="ECO:0000313" key="9">
    <source>
        <dbReference type="Proteomes" id="UP001152747"/>
    </source>
</evidence>
<sequence>MGCLCQLGYSGEHCQHVTCSQQSTDDFEESQSALAFVIRAAPSMQVQMDEIVETAEKIVNFYEGHYPIFLQAYVLAVVSNNDIVFVHEYETGQAFIDSIRSISLPPSQTACEDPLLSGVSQVLSMNAFKKYPNSPVFVFSDGPANDNFETVGDLMQKIVNTRAQINFVITDAADGSCNVDVSSNSYESLRQISRLSKGLLAQAQLTQLGEMTFQLAQNIWQYDTILTNDLEDCRKAPTFQPFFVDQSIDYLTLQATGYGLAPVLTFPNKTQVVPPLVFTNGDLYIWKTSKPPVGAYFLNINSTGTHSSVCQYRLMGRSTYRLYASISSDLLTDNTYHTPVYQQSSHLVARMDSLYLDDPLDATLEATVWYNDPATSQRQMLYASSGQWRDNCKYEMYFGTFTCPQAFLPIYINIYTSDVYGQVVLRTTTTFCSTSPPQPDTQQCLNGGVLYNNTCICQSHFSGERCQTISCENGGSSQFGICQCAAGFSGQFCEVSKCFEYNNYGFWGFNHRSLSIMIHDSLTTRATLRTLNDAAPRVFNDILYQHPKWISNYQLLRFNDSAHSLIVDSTNGKDIVSGISDLYNQNLQHSGYTCLSLDFYATLLEVISHDNVQWGGIVYVFLYGQPKQDLVSYGQILQRIEVNKIQINIIQSSLNPCGQDITVDGLISLTQFSGGSFITATTPNSGSVLNQIPTNYMSSLIYENTLTDCSDATFYIPIDDGTQSFTTYIQGYLNSAPIYTPPGDSEASVSNLFNDYGTNARMDYVVRSCDDGWIAIDNHCYKFSTEAGFWYEALVTCHMENASLANIFNYEEQSKLNAYSANANFWIGLSDSLHFGTFQWDSFNDDIVLTLNDTQYSNWLPGQPELNTDKHCVVDVNKNQHGWKTADCTEKYYYVCEKNAYTSEYTSSNPDINHLGRGIWKVQVKAQGQCAISVRSQSTIQLATRFTSNIHDDLGSDESNENTNNNRLIVYPNSLSNSKAVEYVHFYYDNQTIINSRSLKKRDNCLYNYISEPFNCPNFFYQMLITGVDDAGYLYQRIVPAACVGGIDENSCTNGGVYYKGKCICPASFYGDTCEYAYCENGGFLSATLDKCVCPPSWDGQFCQIPLCTRNQLNVPEIANTARTFIVVIDGTINGDMKTVNDNLEQTINTVLNGVNAKDPHWFTNFVGVVFRDAAAKPTTSQVITSNNTATFAKLLSDEIKNNPYTATQQKRDIFTGIVRAITNTNVVANSKVFVITAGNAQDTLERQTVVSALALSHSAVHFFFIGDTKAPGDATDYNDPSVTTLFETAHVTGGSSYQLTKPEDLPTTWLAVLASLHNSYFVLTHKLDNCAVYQDYIELDINGTEVIVDVFSQTAADIAVFDTNIKRVDSLNIVKSKTNLVTVFSQNGEQPGIWTIDIDSSLTNAGPCTINIRIQTNLEIDLAFTQDISTDGGWHDGGAVLFPRAGDFDNAIVAQASTGAILTYAQIYDLDETRLAWASPFVVRDGCAYTFISETTFKCVHNSFVVSLDGFDVEGHPFRRTYTIHCDGEIKPQPTIASVAPTSPLPVTSSAPASTYAPCDDSTVNIDILIALDSSSGISEDTFYQTIGAVKQIGNSLTIAQDKSRIVIGTYDASPNFRGDLNTIDSFEKFTEELNELNTFGYTGVSGNNIQSIFDYINFENITAPLRPAPTRKFLIFVSSTGWDTGNFVNGHDTSFADPTDSAKQLRSARLEMYAIGIGEKANMTQLAAIAKCHQHVNSASEIPQLVTYINSLFCGATVIC</sequence>
<dbReference type="Pfam" id="PF00092">
    <property type="entry name" value="VWA"/>
    <property type="match status" value="1"/>
</dbReference>
<dbReference type="InterPro" id="IPR016186">
    <property type="entry name" value="C-type_lectin-like/link_sf"/>
</dbReference>
<comment type="subcellular location">
    <subcellularLocation>
        <location evidence="1">Secreted</location>
    </subcellularLocation>
</comment>
<feature type="domain" description="EGF-like" evidence="5">
    <location>
        <begin position="462"/>
        <end position="494"/>
    </location>
</feature>
<evidence type="ECO:0000259" key="5">
    <source>
        <dbReference type="PROSITE" id="PS50026"/>
    </source>
</evidence>
<dbReference type="PROSITE" id="PS50041">
    <property type="entry name" value="C_TYPE_LECTIN_2"/>
    <property type="match status" value="1"/>
</dbReference>
<feature type="domain" description="EGF-like" evidence="5">
    <location>
        <begin position="1"/>
        <end position="15"/>
    </location>
</feature>
<dbReference type="PROSITE" id="PS50026">
    <property type="entry name" value="EGF_3"/>
    <property type="match status" value="3"/>
</dbReference>
<dbReference type="InterPro" id="IPR001304">
    <property type="entry name" value="C-type_lectin-like"/>
</dbReference>
<dbReference type="EMBL" id="CANHGI010000006">
    <property type="protein sequence ID" value="CAI5456434.1"/>
    <property type="molecule type" value="Genomic_DNA"/>
</dbReference>
<dbReference type="SUPFAM" id="SSF53300">
    <property type="entry name" value="vWA-like"/>
    <property type="match status" value="2"/>
</dbReference>
<gene>
    <name evidence="8" type="ORF">CAMP_LOCUS19071</name>
</gene>
<feature type="domain" description="C-type lectin" evidence="6">
    <location>
        <begin position="776"/>
        <end position="897"/>
    </location>
</feature>
<dbReference type="SUPFAM" id="SSF56436">
    <property type="entry name" value="C-type lectin-like"/>
    <property type="match status" value="1"/>
</dbReference>
<dbReference type="Gene3D" id="2.10.25.10">
    <property type="entry name" value="Laminin"/>
    <property type="match status" value="2"/>
</dbReference>
<keyword evidence="2" id="KW-0964">Secreted</keyword>
<dbReference type="PROSITE" id="PS00022">
    <property type="entry name" value="EGF_1"/>
    <property type="match status" value="3"/>
</dbReference>
<feature type="domain" description="VWFA" evidence="7">
    <location>
        <begin position="1568"/>
        <end position="1754"/>
    </location>
</feature>
<comment type="caution">
    <text evidence="4">Lacks conserved residue(s) required for the propagation of feature annotation.</text>
</comment>
<dbReference type="PANTHER" id="PTHR47324:SF2">
    <property type="entry name" value="EGF-LIKE DOMAIN-CONTAINING PROTEIN-RELATED"/>
    <property type="match status" value="1"/>
</dbReference>
<protein>
    <submittedName>
        <fullName evidence="8">Uncharacterized protein</fullName>
    </submittedName>
</protein>
<dbReference type="Pfam" id="PF24415">
    <property type="entry name" value="Ig_Irg-7"/>
    <property type="match status" value="2"/>
</dbReference>
<dbReference type="Pfam" id="PF25106">
    <property type="entry name" value="VWA_4"/>
    <property type="match status" value="1"/>
</dbReference>
<keyword evidence="9" id="KW-1185">Reference proteome</keyword>
<feature type="disulfide bond" evidence="4">
    <location>
        <begin position="5"/>
        <end position="14"/>
    </location>
</feature>
<evidence type="ECO:0000256" key="3">
    <source>
        <dbReference type="ARBA" id="ARBA00022729"/>
    </source>
</evidence>
<evidence type="ECO:0000259" key="7">
    <source>
        <dbReference type="PROSITE" id="PS50234"/>
    </source>
</evidence>
<dbReference type="SMART" id="SM00034">
    <property type="entry name" value="CLECT"/>
    <property type="match status" value="1"/>
</dbReference>
<dbReference type="CDD" id="cd01450">
    <property type="entry name" value="vWFA_subfamily_ECM"/>
    <property type="match status" value="1"/>
</dbReference>
<dbReference type="SMART" id="SM00604">
    <property type="entry name" value="MD"/>
    <property type="match status" value="2"/>
</dbReference>
<keyword evidence="4" id="KW-1015">Disulfide bond</keyword>
<keyword evidence="4" id="KW-0245">EGF-like domain</keyword>
<dbReference type="InterPro" id="IPR056861">
    <property type="entry name" value="HMCN1-like_VWA"/>
</dbReference>
<evidence type="ECO:0000256" key="2">
    <source>
        <dbReference type="ARBA" id="ARBA00022525"/>
    </source>
</evidence>
<dbReference type="PANTHER" id="PTHR47324">
    <property type="entry name" value="PROTEIN IRG-7-RELATED"/>
    <property type="match status" value="1"/>
</dbReference>